<dbReference type="EMBL" id="ML143413">
    <property type="protein sequence ID" value="TBU29443.1"/>
    <property type="molecule type" value="Genomic_DNA"/>
</dbReference>
<dbReference type="AlphaFoldDB" id="A0A4Q9NNH2"/>
<sequence>MLSRLEHLEVDQPWLEPQFNMDDHESARGGHVIGGFPVYTRAEFSHGALLMKEPRRLASDHWHFPLRHTPRQSRTNVPGPCIRLTRPVS</sequence>
<organism evidence="1">
    <name type="scientific">Dichomitus squalens</name>
    <dbReference type="NCBI Taxonomy" id="114155"/>
    <lineage>
        <taxon>Eukaryota</taxon>
        <taxon>Fungi</taxon>
        <taxon>Dikarya</taxon>
        <taxon>Basidiomycota</taxon>
        <taxon>Agaricomycotina</taxon>
        <taxon>Agaricomycetes</taxon>
        <taxon>Polyporales</taxon>
        <taxon>Polyporaceae</taxon>
        <taxon>Dichomitus</taxon>
    </lineage>
</organism>
<evidence type="ECO:0000313" key="1">
    <source>
        <dbReference type="EMBL" id="TBU29443.1"/>
    </source>
</evidence>
<reference evidence="1" key="1">
    <citation type="submission" date="2019-01" db="EMBL/GenBank/DDBJ databases">
        <title>Draft genome sequences of three monokaryotic isolates of the white-rot basidiomycete fungus Dichomitus squalens.</title>
        <authorList>
            <consortium name="DOE Joint Genome Institute"/>
            <person name="Lopez S.C."/>
            <person name="Andreopoulos B."/>
            <person name="Pangilinan J."/>
            <person name="Lipzen A."/>
            <person name="Riley R."/>
            <person name="Ahrendt S."/>
            <person name="Ng V."/>
            <person name="Barry K."/>
            <person name="Daum C."/>
            <person name="Grigoriev I.V."/>
            <person name="Hilden K.S."/>
            <person name="Makela M.R."/>
            <person name="de Vries R.P."/>
        </authorList>
    </citation>
    <scope>NUCLEOTIDE SEQUENCE [LARGE SCALE GENOMIC DNA]</scope>
    <source>
        <strain evidence="1">OM18370.1</strain>
    </source>
</reference>
<dbReference type="Proteomes" id="UP000292957">
    <property type="component" value="Unassembled WGS sequence"/>
</dbReference>
<name>A0A4Q9NNH2_9APHY</name>
<protein>
    <submittedName>
        <fullName evidence="1">Uncharacterized protein</fullName>
    </submittedName>
</protein>
<proteinExistence type="predicted"/>
<accession>A0A4Q9NNH2</accession>
<gene>
    <name evidence="1" type="ORF">BD311DRAFT_720634</name>
</gene>